<name>A0A9Q3IKC7_9BASI</name>
<proteinExistence type="predicted"/>
<evidence type="ECO:0000313" key="1">
    <source>
        <dbReference type="EMBL" id="MBW0542200.1"/>
    </source>
</evidence>
<gene>
    <name evidence="1" type="ORF">O181_081915</name>
</gene>
<accession>A0A9Q3IKC7</accession>
<organism evidence="1 2">
    <name type="scientific">Austropuccinia psidii MF-1</name>
    <dbReference type="NCBI Taxonomy" id="1389203"/>
    <lineage>
        <taxon>Eukaryota</taxon>
        <taxon>Fungi</taxon>
        <taxon>Dikarya</taxon>
        <taxon>Basidiomycota</taxon>
        <taxon>Pucciniomycotina</taxon>
        <taxon>Pucciniomycetes</taxon>
        <taxon>Pucciniales</taxon>
        <taxon>Sphaerophragmiaceae</taxon>
        <taxon>Austropuccinia</taxon>
    </lineage>
</organism>
<dbReference type="EMBL" id="AVOT02046917">
    <property type="protein sequence ID" value="MBW0542200.1"/>
    <property type="molecule type" value="Genomic_DNA"/>
</dbReference>
<reference evidence="1" key="1">
    <citation type="submission" date="2021-03" db="EMBL/GenBank/DDBJ databases">
        <title>Draft genome sequence of rust myrtle Austropuccinia psidii MF-1, a brazilian biotype.</title>
        <authorList>
            <person name="Quecine M.C."/>
            <person name="Pachon D.M.R."/>
            <person name="Bonatelli M.L."/>
            <person name="Correr F.H."/>
            <person name="Franceschini L.M."/>
            <person name="Leite T.F."/>
            <person name="Margarido G.R.A."/>
            <person name="Almeida C.A."/>
            <person name="Ferrarezi J.A."/>
            <person name="Labate C.A."/>
        </authorList>
    </citation>
    <scope>NUCLEOTIDE SEQUENCE</scope>
    <source>
        <strain evidence="1">MF-1</strain>
    </source>
</reference>
<dbReference type="AlphaFoldDB" id="A0A9Q3IKC7"/>
<protein>
    <submittedName>
        <fullName evidence="1">Uncharacterized protein</fullName>
    </submittedName>
</protein>
<evidence type="ECO:0000313" key="2">
    <source>
        <dbReference type="Proteomes" id="UP000765509"/>
    </source>
</evidence>
<sequence length="120" mass="13523">MSGSWLLWDQQTNKMVQSMSVIFPQFQTSRQADTPIRGSLMHIMNAMLLGKVLTEQYFEEENRAIASLPLVKDVKIPNHLGQVLSGPHRKHWRAGPDGEEVRVECCGERAGHDVTTTHQG</sequence>
<dbReference type="Proteomes" id="UP000765509">
    <property type="component" value="Unassembled WGS sequence"/>
</dbReference>
<comment type="caution">
    <text evidence="1">The sequence shown here is derived from an EMBL/GenBank/DDBJ whole genome shotgun (WGS) entry which is preliminary data.</text>
</comment>
<keyword evidence="2" id="KW-1185">Reference proteome</keyword>